<dbReference type="WBParaSite" id="ALUE_0001911501-mRNA-1">
    <property type="protein sequence ID" value="ALUE_0001911501-mRNA-1"/>
    <property type="gene ID" value="ALUE_0001911501"/>
</dbReference>
<dbReference type="Proteomes" id="UP000036681">
    <property type="component" value="Unplaced"/>
</dbReference>
<evidence type="ECO:0000313" key="1">
    <source>
        <dbReference type="Proteomes" id="UP000036681"/>
    </source>
</evidence>
<keyword evidence="1" id="KW-1185">Reference proteome</keyword>
<proteinExistence type="predicted"/>
<sequence>MQQFTPPSLKFVNLDLCHKIVQVGMRKLKIFFKA</sequence>
<evidence type="ECO:0000313" key="2">
    <source>
        <dbReference type="WBParaSite" id="ALUE_0001911501-mRNA-1"/>
    </source>
</evidence>
<dbReference type="AlphaFoldDB" id="A0A0M3IK66"/>
<accession>A0A0M3IK66</accession>
<organism evidence="1 2">
    <name type="scientific">Ascaris lumbricoides</name>
    <name type="common">Giant roundworm</name>
    <dbReference type="NCBI Taxonomy" id="6252"/>
    <lineage>
        <taxon>Eukaryota</taxon>
        <taxon>Metazoa</taxon>
        <taxon>Ecdysozoa</taxon>
        <taxon>Nematoda</taxon>
        <taxon>Chromadorea</taxon>
        <taxon>Rhabditida</taxon>
        <taxon>Spirurina</taxon>
        <taxon>Ascaridomorpha</taxon>
        <taxon>Ascaridoidea</taxon>
        <taxon>Ascarididae</taxon>
        <taxon>Ascaris</taxon>
    </lineage>
</organism>
<reference evidence="2" key="1">
    <citation type="submission" date="2017-02" db="UniProtKB">
        <authorList>
            <consortium name="WormBaseParasite"/>
        </authorList>
    </citation>
    <scope>IDENTIFICATION</scope>
</reference>
<protein>
    <submittedName>
        <fullName evidence="2">Uncharacterized protein</fullName>
    </submittedName>
</protein>
<name>A0A0M3IK66_ASCLU</name>